<feature type="transmembrane region" description="Helical" evidence="1">
    <location>
        <begin position="115"/>
        <end position="135"/>
    </location>
</feature>
<keyword evidence="1" id="KW-1133">Transmembrane helix</keyword>
<evidence type="ECO:0000256" key="1">
    <source>
        <dbReference type="SAM" id="Phobius"/>
    </source>
</evidence>
<sequence>MAMESNRPMQRVYNGGDGIWDGAAWGLAAGAGATATAYGTSMYGAQHMSTLRMNMASRAQNRLLTKNKDVQPNERKYGEIQRKLTNINKRADKFVGAMDSVHNAGKTAFKGKRGLATAGAGLLGGMIIGGAVDYMN</sequence>
<dbReference type="RefSeq" id="WP_098685643.1">
    <property type="nucleotide sequence ID" value="NZ_NVDU01000003.1"/>
</dbReference>
<dbReference type="Proteomes" id="UP000223366">
    <property type="component" value="Unassembled WGS sequence"/>
</dbReference>
<name>A0A9X7BT46_BACTU</name>
<dbReference type="EMBL" id="NVDU01000003">
    <property type="protein sequence ID" value="PFV35820.1"/>
    <property type="molecule type" value="Genomic_DNA"/>
</dbReference>
<accession>A0A9X7BT46</accession>
<keyword evidence="1" id="KW-0812">Transmembrane</keyword>
<protein>
    <submittedName>
        <fullName evidence="2">Uncharacterized protein</fullName>
    </submittedName>
</protein>
<dbReference type="AlphaFoldDB" id="A0A9X7BT46"/>
<proteinExistence type="predicted"/>
<evidence type="ECO:0000313" key="2">
    <source>
        <dbReference type="EMBL" id="PFV35820.1"/>
    </source>
</evidence>
<evidence type="ECO:0000313" key="3">
    <source>
        <dbReference type="Proteomes" id="UP000223366"/>
    </source>
</evidence>
<comment type="caution">
    <text evidence="2">The sequence shown here is derived from an EMBL/GenBank/DDBJ whole genome shotgun (WGS) entry which is preliminary data.</text>
</comment>
<reference evidence="2 3" key="1">
    <citation type="submission" date="2017-09" db="EMBL/GenBank/DDBJ databases">
        <title>Large-scale bioinformatics analysis of Bacillus genomes uncovers conserved roles of natural products in bacterial physiology.</title>
        <authorList>
            <consortium name="Agbiome Team Llc"/>
            <person name="Bleich R.M."/>
            <person name="Grubbs K.J."/>
            <person name="Santa Maria K.C."/>
            <person name="Allen S.E."/>
            <person name="Farag S."/>
            <person name="Shank E.A."/>
            <person name="Bowers A."/>
        </authorList>
    </citation>
    <scope>NUCLEOTIDE SEQUENCE [LARGE SCALE GENOMIC DNA]</scope>
    <source>
        <strain evidence="2 3">AFS060060</strain>
    </source>
</reference>
<gene>
    <name evidence="2" type="ORF">COK99_02030</name>
</gene>
<keyword evidence="1" id="KW-0472">Membrane</keyword>
<organism evidence="2 3">
    <name type="scientific">Bacillus thuringiensis</name>
    <dbReference type="NCBI Taxonomy" id="1428"/>
    <lineage>
        <taxon>Bacteria</taxon>
        <taxon>Bacillati</taxon>
        <taxon>Bacillota</taxon>
        <taxon>Bacilli</taxon>
        <taxon>Bacillales</taxon>
        <taxon>Bacillaceae</taxon>
        <taxon>Bacillus</taxon>
        <taxon>Bacillus cereus group</taxon>
    </lineage>
</organism>